<sequence length="84" mass="10043">MDKHWRTNCTGNKYCDMSFKDYIKLKNNPPSCYFTKKAIRQYEILRCDWKIYQIGFNVSGNLEWISQSQPSSFITKACCINEWL</sequence>
<protein>
    <submittedName>
        <fullName evidence="1">Uncharacterized protein</fullName>
    </submittedName>
</protein>
<evidence type="ECO:0000313" key="1">
    <source>
        <dbReference type="EMBL" id="ERZ98531.1"/>
    </source>
</evidence>
<reference evidence="1" key="1">
    <citation type="submission" date="2013-07" db="EMBL/GenBank/DDBJ databases">
        <title>The genome of an arbuscular mycorrhizal fungus provides insights into the evolution of the oldest plant symbiosis.</title>
        <authorList>
            <consortium name="DOE Joint Genome Institute"/>
            <person name="Tisserant E."/>
            <person name="Malbreil M."/>
            <person name="Kuo A."/>
            <person name="Kohler A."/>
            <person name="Symeonidi A."/>
            <person name="Balestrini R."/>
            <person name="Charron P."/>
            <person name="Duensing N."/>
            <person name="Frei-dit-Frey N."/>
            <person name="Gianinazzi-Pearson V."/>
            <person name="Gilbert B."/>
            <person name="Handa Y."/>
            <person name="Hijri M."/>
            <person name="Kaul R."/>
            <person name="Kawaguchi M."/>
            <person name="Krajinski F."/>
            <person name="Lammers P."/>
            <person name="Lapierre D."/>
            <person name="Masclaux F.G."/>
            <person name="Murat C."/>
            <person name="Morin E."/>
            <person name="Ndikumana S."/>
            <person name="Pagni M."/>
            <person name="Petitpierre D."/>
            <person name="Requena N."/>
            <person name="Rosikiewicz P."/>
            <person name="Riley R."/>
            <person name="Saito K."/>
            <person name="San Clemente H."/>
            <person name="Shapiro H."/>
            <person name="van Tuinen D."/>
            <person name="Becard G."/>
            <person name="Bonfante P."/>
            <person name="Paszkowski U."/>
            <person name="Shachar-Hill Y."/>
            <person name="Young J.P."/>
            <person name="Sanders I.R."/>
            <person name="Henrissat B."/>
            <person name="Rensing S.A."/>
            <person name="Grigoriev I.V."/>
            <person name="Corradi N."/>
            <person name="Roux C."/>
            <person name="Martin F."/>
        </authorList>
    </citation>
    <scope>NUCLEOTIDE SEQUENCE</scope>
    <source>
        <strain evidence="1">DAOM 197198</strain>
    </source>
</reference>
<dbReference type="EMBL" id="KI298687">
    <property type="protein sequence ID" value="ERZ98531.1"/>
    <property type="molecule type" value="Genomic_DNA"/>
</dbReference>
<dbReference type="HOGENOM" id="CLU_2528625_0_0_1"/>
<dbReference type="VEuPathDB" id="FungiDB:RhiirFUN_010787"/>
<name>U9STX8_RHIID</name>
<organism evidence="1">
    <name type="scientific">Rhizophagus irregularis (strain DAOM 181602 / DAOM 197198 / MUCL 43194)</name>
    <name type="common">Arbuscular mycorrhizal fungus</name>
    <name type="synonym">Glomus intraradices</name>
    <dbReference type="NCBI Taxonomy" id="747089"/>
    <lineage>
        <taxon>Eukaryota</taxon>
        <taxon>Fungi</taxon>
        <taxon>Fungi incertae sedis</taxon>
        <taxon>Mucoromycota</taxon>
        <taxon>Glomeromycotina</taxon>
        <taxon>Glomeromycetes</taxon>
        <taxon>Glomerales</taxon>
        <taxon>Glomeraceae</taxon>
        <taxon>Rhizophagus</taxon>
    </lineage>
</organism>
<gene>
    <name evidence="1" type="ORF">GLOINDRAFT_10438</name>
</gene>
<proteinExistence type="predicted"/>
<accession>U9STX8</accession>
<dbReference type="AlphaFoldDB" id="U9STX8"/>